<dbReference type="AlphaFoldDB" id="A0A8S1JF54"/>
<dbReference type="OrthoDB" id="419138at2759"/>
<sequence length="330" mass="36484">MFIGQCVLMHTSGMHMIIAPQHTVLTCVFVRFLGRSTFACSVYEKLMTARRRRPYHSESVSSGGWSHTLPWLWYDSPPKQWLEAEDVQIRVQFSGGSIESGSVSLLPFILSAYALNGSWLGYQNLTDQFQICGAWKRHSTSWRRFGHNYINDCTLPLAEVGALIEAHGPPVFYELHLQDSPGSLYPVPIVLLGPGDEEGAVIEDEDTRLVRRFFFMDGDLGKARGGEDAAVVQFLEEFKLTVTLRGDGQIYAPRLTISLINNAAIHLLQGILQEWTQQDLVPEDRVAGRGSCQPGLWAGGACHQGLPVCFGPAEPRLGLHVPGVCCSEVG</sequence>
<protein>
    <submittedName>
        <fullName evidence="1">Uncharacterized protein</fullName>
    </submittedName>
</protein>
<name>A0A8S1JF54_9CHLO</name>
<dbReference type="PANTHER" id="PTHR21274">
    <property type="entry name" value="MECKELIN"/>
    <property type="match status" value="1"/>
</dbReference>
<dbReference type="EMBL" id="CAJHUC010001863">
    <property type="protein sequence ID" value="CAD7702541.1"/>
    <property type="molecule type" value="Genomic_DNA"/>
</dbReference>
<dbReference type="GO" id="GO:0060271">
    <property type="term" value="P:cilium assembly"/>
    <property type="evidence" value="ECO:0007669"/>
    <property type="project" value="InterPro"/>
</dbReference>
<accession>A0A8S1JF54</accession>
<evidence type="ECO:0000313" key="1">
    <source>
        <dbReference type="EMBL" id="CAD7702541.1"/>
    </source>
</evidence>
<evidence type="ECO:0000313" key="2">
    <source>
        <dbReference type="Proteomes" id="UP000708148"/>
    </source>
</evidence>
<dbReference type="GO" id="GO:0036038">
    <property type="term" value="C:MKS complex"/>
    <property type="evidence" value="ECO:0007669"/>
    <property type="project" value="InterPro"/>
</dbReference>
<dbReference type="Proteomes" id="UP000708148">
    <property type="component" value="Unassembled WGS sequence"/>
</dbReference>
<dbReference type="Pfam" id="PF09773">
    <property type="entry name" value="Meckelin"/>
    <property type="match status" value="1"/>
</dbReference>
<organism evidence="1 2">
    <name type="scientific">Ostreobium quekettii</name>
    <dbReference type="NCBI Taxonomy" id="121088"/>
    <lineage>
        <taxon>Eukaryota</taxon>
        <taxon>Viridiplantae</taxon>
        <taxon>Chlorophyta</taxon>
        <taxon>core chlorophytes</taxon>
        <taxon>Ulvophyceae</taxon>
        <taxon>TCBD clade</taxon>
        <taxon>Bryopsidales</taxon>
        <taxon>Ostreobineae</taxon>
        <taxon>Ostreobiaceae</taxon>
        <taxon>Ostreobium</taxon>
    </lineage>
</organism>
<gene>
    <name evidence="1" type="ORF">OSTQU699_LOCUS7898</name>
</gene>
<proteinExistence type="predicted"/>
<dbReference type="InterPro" id="IPR019170">
    <property type="entry name" value="Meckelin"/>
</dbReference>
<comment type="caution">
    <text evidence="1">The sequence shown here is derived from an EMBL/GenBank/DDBJ whole genome shotgun (WGS) entry which is preliminary data.</text>
</comment>
<reference evidence="1" key="1">
    <citation type="submission" date="2020-12" db="EMBL/GenBank/DDBJ databases">
        <authorList>
            <person name="Iha C."/>
        </authorList>
    </citation>
    <scope>NUCLEOTIDE SEQUENCE</scope>
</reference>
<keyword evidence="2" id="KW-1185">Reference proteome</keyword>
<dbReference type="PANTHER" id="PTHR21274:SF0">
    <property type="entry name" value="MECKELIN"/>
    <property type="match status" value="1"/>
</dbReference>